<dbReference type="Proteomes" id="UP000886520">
    <property type="component" value="Chromosome 1"/>
</dbReference>
<evidence type="ECO:0000313" key="10">
    <source>
        <dbReference type="EMBL" id="KAI5083865.1"/>
    </source>
</evidence>
<gene>
    <name evidence="10" type="ORF">GOP47_0000034</name>
</gene>
<protein>
    <recommendedName>
        <fullName evidence="7">Large ribosomal subunit protein mL45</fullName>
    </recommendedName>
    <alternativeName>
        <fullName evidence="8">39S ribosomal protein L45, mitochondrial</fullName>
    </alternativeName>
</protein>
<dbReference type="GO" id="GO:0005840">
    <property type="term" value="C:ribosome"/>
    <property type="evidence" value="ECO:0007669"/>
    <property type="project" value="UniProtKB-KW"/>
</dbReference>
<dbReference type="PANTHER" id="PTHR28554:SF1">
    <property type="entry name" value="LARGE RIBOSOMAL SUBUNIT PROTEIN ML45"/>
    <property type="match status" value="1"/>
</dbReference>
<dbReference type="PANTHER" id="PTHR28554">
    <property type="entry name" value="39S RIBOSOMAL PROTEIN L45, MITOCHONDRIAL"/>
    <property type="match status" value="1"/>
</dbReference>
<comment type="subcellular location">
    <subcellularLocation>
        <location evidence="1">Mitochondrion</location>
    </subcellularLocation>
</comment>
<accession>A0A9D4VCA1</accession>
<dbReference type="Pfam" id="PF04280">
    <property type="entry name" value="Tim44"/>
    <property type="match status" value="1"/>
</dbReference>
<proteinExistence type="inferred from homology"/>
<dbReference type="OrthoDB" id="19619at2759"/>
<evidence type="ECO:0000256" key="6">
    <source>
        <dbReference type="ARBA" id="ARBA00038073"/>
    </source>
</evidence>
<evidence type="ECO:0000313" key="11">
    <source>
        <dbReference type="Proteomes" id="UP000886520"/>
    </source>
</evidence>
<reference evidence="10" key="1">
    <citation type="submission" date="2021-01" db="EMBL/GenBank/DDBJ databases">
        <title>Adiantum capillus-veneris genome.</title>
        <authorList>
            <person name="Fang Y."/>
            <person name="Liao Q."/>
        </authorList>
    </citation>
    <scope>NUCLEOTIDE SEQUENCE</scope>
    <source>
        <strain evidence="10">H3</strain>
        <tissue evidence="10">Leaf</tissue>
    </source>
</reference>
<organism evidence="10 11">
    <name type="scientific">Adiantum capillus-veneris</name>
    <name type="common">Maidenhair fern</name>
    <dbReference type="NCBI Taxonomy" id="13818"/>
    <lineage>
        <taxon>Eukaryota</taxon>
        <taxon>Viridiplantae</taxon>
        <taxon>Streptophyta</taxon>
        <taxon>Embryophyta</taxon>
        <taxon>Tracheophyta</taxon>
        <taxon>Polypodiopsida</taxon>
        <taxon>Polypodiidae</taxon>
        <taxon>Polypodiales</taxon>
        <taxon>Pteridineae</taxon>
        <taxon>Pteridaceae</taxon>
        <taxon>Vittarioideae</taxon>
        <taxon>Adiantum</taxon>
    </lineage>
</organism>
<dbReference type="InterPro" id="IPR051975">
    <property type="entry name" value="mtLSU_mL45"/>
</dbReference>
<comment type="similarity">
    <text evidence="6">Belongs to the mitochondrion-specific ribosomal protein mL45 family.</text>
</comment>
<dbReference type="SUPFAM" id="SSF54427">
    <property type="entry name" value="NTF2-like"/>
    <property type="match status" value="1"/>
</dbReference>
<evidence type="ECO:0000256" key="7">
    <source>
        <dbReference type="ARBA" id="ARBA00039448"/>
    </source>
</evidence>
<keyword evidence="3" id="KW-0689">Ribosomal protein</keyword>
<dbReference type="SMART" id="SM00978">
    <property type="entry name" value="Tim44"/>
    <property type="match status" value="1"/>
</dbReference>
<sequence>MAFMRWARTSANQVRGGLASQNAGYKSLVPSFDLHKQVLMKDDGHVLANQRSILLGKKTPYLFHRHGFARTIAPPHLQRQVGLKVYRGSSGTVIDPYHVRTRSPFLERWFTRKGWQEIKQSIMHQLRSGYALAKLRQMTGQTRKAFVADVERLYTEINTAIAEGNRNALKELVTESMLSVLKNEIKKREGIWDRVEWRLGGPLNMSTLQARMAAIDPKDLDKAFVQITVRIKSTQYFGAFDQDGKLVAGDPLKQISVEDIWVFETFLGSPQKKFRLCGRITL</sequence>
<evidence type="ECO:0000256" key="5">
    <source>
        <dbReference type="ARBA" id="ARBA00023274"/>
    </source>
</evidence>
<dbReference type="EMBL" id="JABFUD020000001">
    <property type="protein sequence ID" value="KAI5083865.1"/>
    <property type="molecule type" value="Genomic_DNA"/>
</dbReference>
<dbReference type="Gene3D" id="3.10.450.240">
    <property type="match status" value="1"/>
</dbReference>
<dbReference type="InterPro" id="IPR007379">
    <property type="entry name" value="Tim44-like_dom"/>
</dbReference>
<evidence type="ECO:0000259" key="9">
    <source>
        <dbReference type="SMART" id="SM00978"/>
    </source>
</evidence>
<evidence type="ECO:0000256" key="4">
    <source>
        <dbReference type="ARBA" id="ARBA00023128"/>
    </source>
</evidence>
<feature type="domain" description="Tim44-like" evidence="9">
    <location>
        <begin position="128"/>
        <end position="281"/>
    </location>
</feature>
<keyword evidence="4" id="KW-0496">Mitochondrion</keyword>
<name>A0A9D4VCA1_ADICA</name>
<evidence type="ECO:0000256" key="8">
    <source>
        <dbReference type="ARBA" id="ARBA00043031"/>
    </source>
</evidence>
<evidence type="ECO:0000256" key="3">
    <source>
        <dbReference type="ARBA" id="ARBA00022980"/>
    </source>
</evidence>
<evidence type="ECO:0000256" key="1">
    <source>
        <dbReference type="ARBA" id="ARBA00004173"/>
    </source>
</evidence>
<keyword evidence="5" id="KW-0687">Ribonucleoprotein</keyword>
<keyword evidence="11" id="KW-1185">Reference proteome</keyword>
<comment type="caution">
    <text evidence="10">The sequence shown here is derived from an EMBL/GenBank/DDBJ whole genome shotgun (WGS) entry which is preliminary data.</text>
</comment>
<dbReference type="InterPro" id="IPR032710">
    <property type="entry name" value="NTF2-like_dom_sf"/>
</dbReference>
<dbReference type="AlphaFoldDB" id="A0A9D4VCA1"/>
<keyword evidence="2" id="KW-0809">Transit peptide</keyword>
<evidence type="ECO:0000256" key="2">
    <source>
        <dbReference type="ARBA" id="ARBA00022946"/>
    </source>
</evidence>
<dbReference type="GO" id="GO:1990904">
    <property type="term" value="C:ribonucleoprotein complex"/>
    <property type="evidence" value="ECO:0007669"/>
    <property type="project" value="UniProtKB-KW"/>
</dbReference>
<dbReference type="GO" id="GO:0005739">
    <property type="term" value="C:mitochondrion"/>
    <property type="evidence" value="ECO:0007669"/>
    <property type="project" value="UniProtKB-SubCell"/>
</dbReference>